<protein>
    <submittedName>
        <fullName evidence="1">Uncharacterized protein</fullName>
    </submittedName>
</protein>
<keyword evidence="2" id="KW-1185">Reference proteome</keyword>
<dbReference type="EMBL" id="JACHOP010000014">
    <property type="protein sequence ID" value="MBB5758535.1"/>
    <property type="molecule type" value="Genomic_DNA"/>
</dbReference>
<proteinExistence type="predicted"/>
<evidence type="ECO:0000313" key="2">
    <source>
        <dbReference type="Proteomes" id="UP000583454"/>
    </source>
</evidence>
<sequence>MIGFSPFVALSLPDIPPRVKHWHGALPTAGKSHIALSEAVDGKVVDWLEHVTDAQYRGE</sequence>
<dbReference type="SUPFAM" id="SSF51182">
    <property type="entry name" value="RmlC-like cupins"/>
    <property type="match status" value="1"/>
</dbReference>
<accession>A0A840ZNA6</accession>
<dbReference type="AlphaFoldDB" id="A0A840ZNA6"/>
<reference evidence="1 2" key="1">
    <citation type="submission" date="2020-08" db="EMBL/GenBank/DDBJ databases">
        <title>Genomic Encyclopedia of Type Strains, Phase IV (KMG-IV): sequencing the most valuable type-strain genomes for metagenomic binning, comparative biology and taxonomic classification.</title>
        <authorList>
            <person name="Goeker M."/>
        </authorList>
    </citation>
    <scope>NUCLEOTIDE SEQUENCE [LARGE SCALE GENOMIC DNA]</scope>
    <source>
        <strain evidence="1 2">DSM 2163</strain>
    </source>
</reference>
<dbReference type="Proteomes" id="UP000583454">
    <property type="component" value="Unassembled WGS sequence"/>
</dbReference>
<comment type="caution">
    <text evidence="1">The sequence shown here is derived from an EMBL/GenBank/DDBJ whole genome shotgun (WGS) entry which is preliminary data.</text>
</comment>
<evidence type="ECO:0000313" key="1">
    <source>
        <dbReference type="EMBL" id="MBB5758535.1"/>
    </source>
</evidence>
<gene>
    <name evidence="1" type="ORF">HNR00_003257</name>
</gene>
<name>A0A840ZNA6_9HYPH</name>
<dbReference type="InterPro" id="IPR014710">
    <property type="entry name" value="RmlC-like_jellyroll"/>
</dbReference>
<dbReference type="Gene3D" id="2.60.120.10">
    <property type="entry name" value="Jelly Rolls"/>
    <property type="match status" value="1"/>
</dbReference>
<organism evidence="1 2">
    <name type="scientific">Methylorubrum rhodinum</name>
    <dbReference type="NCBI Taxonomy" id="29428"/>
    <lineage>
        <taxon>Bacteria</taxon>
        <taxon>Pseudomonadati</taxon>
        <taxon>Pseudomonadota</taxon>
        <taxon>Alphaproteobacteria</taxon>
        <taxon>Hyphomicrobiales</taxon>
        <taxon>Methylobacteriaceae</taxon>
        <taxon>Methylorubrum</taxon>
    </lineage>
</organism>
<dbReference type="InterPro" id="IPR011051">
    <property type="entry name" value="RmlC_Cupin_sf"/>
</dbReference>